<evidence type="ECO:0000313" key="2">
    <source>
        <dbReference type="EMBL" id="CBK21634.2"/>
    </source>
</evidence>
<dbReference type="Proteomes" id="UP000008312">
    <property type="component" value="Unassembled WGS sequence"/>
</dbReference>
<sequence>MSERCVFRCLCCELINSANRLEHFSQNSKSLVQKLRREGYKGFIYVYNIMVKYKGKYVSMLSYFEVPEDLESVSPHVNQLWKRYLESDDTFRNDRLKMIARCPEISYK</sequence>
<dbReference type="PANTHER" id="PTHR12136:SF41">
    <property type="entry name" value="PLECKSTRIN HOMOLOGY (PH) AND LIPID-BINDING START DOMAINS-CONTAINING PROTEIN"/>
    <property type="match status" value="1"/>
</dbReference>
<feature type="domain" description="Protein ENHANCED DISEASE RESISTANCE 2 C-terminal" evidence="1">
    <location>
        <begin position="3"/>
        <end position="104"/>
    </location>
</feature>
<dbReference type="EMBL" id="FN668644">
    <property type="protein sequence ID" value="CBK21634.2"/>
    <property type="molecule type" value="Genomic_DNA"/>
</dbReference>
<dbReference type="RefSeq" id="XP_012895682.1">
    <property type="nucleotide sequence ID" value="XM_013040228.1"/>
</dbReference>
<dbReference type="EMBL" id="FN668661">
    <property type="protein sequence ID" value="CBK23354.2"/>
    <property type="molecule type" value="Genomic_DNA"/>
</dbReference>
<dbReference type="PANTHER" id="PTHR12136">
    <property type="entry name" value="ENHANCED DISEASE RESISTANCE-RELATED"/>
    <property type="match status" value="1"/>
</dbReference>
<gene>
    <name evidence="2" type="ORF">GSBLH_T00001770001</name>
    <name evidence="3" type="ORF">GSBLH_T00003241001</name>
</gene>
<dbReference type="AlphaFoldDB" id="D8M0P5"/>
<organism evidence="2">
    <name type="scientific">Blastocystis hominis</name>
    <dbReference type="NCBI Taxonomy" id="12968"/>
    <lineage>
        <taxon>Eukaryota</taxon>
        <taxon>Sar</taxon>
        <taxon>Stramenopiles</taxon>
        <taxon>Bigyra</taxon>
        <taxon>Opalozoa</taxon>
        <taxon>Opalinata</taxon>
        <taxon>Blastocystidae</taxon>
        <taxon>Blastocystis</taxon>
    </lineage>
</organism>
<evidence type="ECO:0000313" key="3">
    <source>
        <dbReference type="EMBL" id="CBK23354.2"/>
    </source>
</evidence>
<proteinExistence type="predicted"/>
<protein>
    <recommendedName>
        <fullName evidence="1">Protein ENHANCED DISEASE RESISTANCE 2 C-terminal domain-containing protein</fullName>
    </recommendedName>
</protein>
<reference evidence="2" key="1">
    <citation type="submission" date="2010-02" db="EMBL/GenBank/DDBJ databases">
        <title>Sequencing and annotation of the Blastocystis hominis genome.</title>
        <authorList>
            <person name="Wincker P."/>
        </authorList>
    </citation>
    <scope>NUCLEOTIDE SEQUENCE</scope>
    <source>
        <strain evidence="2">Singapore isolate B</strain>
    </source>
</reference>
<dbReference type="Pfam" id="PF07059">
    <property type="entry name" value="EDR2_C"/>
    <property type="match status" value="1"/>
</dbReference>
<dbReference type="InterPro" id="IPR009769">
    <property type="entry name" value="EDR2_C"/>
</dbReference>
<keyword evidence="4" id="KW-1185">Reference proteome</keyword>
<dbReference type="GeneID" id="24920349"/>
<name>D8M0P5_BLAHO</name>
<accession>D8M0P5</accession>
<dbReference type="InParanoid" id="D8M0P5"/>
<dbReference type="OrthoDB" id="9970435at2759"/>
<dbReference type="GeneID" id="24918998"/>
<evidence type="ECO:0000259" key="1">
    <source>
        <dbReference type="Pfam" id="PF07059"/>
    </source>
</evidence>
<dbReference type="RefSeq" id="XP_012897402.1">
    <property type="nucleotide sequence ID" value="XM_013041948.1"/>
</dbReference>
<evidence type="ECO:0000313" key="4">
    <source>
        <dbReference type="Proteomes" id="UP000008312"/>
    </source>
</evidence>
<dbReference type="InterPro" id="IPR045096">
    <property type="entry name" value="EDR2-like"/>
</dbReference>